<dbReference type="InterPro" id="IPR036388">
    <property type="entry name" value="WH-like_DNA-bd_sf"/>
</dbReference>
<dbReference type="RefSeq" id="WP_157415959.1">
    <property type="nucleotide sequence ID" value="NZ_BAAAMK010000007.1"/>
</dbReference>
<dbReference type="Pfam" id="PF01047">
    <property type="entry name" value="MarR"/>
    <property type="match status" value="1"/>
</dbReference>
<dbReference type="Proteomes" id="UP001499954">
    <property type="component" value="Unassembled WGS sequence"/>
</dbReference>
<dbReference type="EMBL" id="BAAAMK010000007">
    <property type="protein sequence ID" value="GAA1960645.1"/>
    <property type="molecule type" value="Genomic_DNA"/>
</dbReference>
<dbReference type="InterPro" id="IPR036390">
    <property type="entry name" value="WH_DNA-bd_sf"/>
</dbReference>
<sequence length="153" mass="17432">MERRVADIEYEQMLQIRYTVAQHRPENGLERSAYLLLSRIHAEGPKSIGELSEFFRLDASTVQRQTGAVMRAGFIERIPDPDGGIARKFALTPAGLTRLTEVRERSVRALDRILENWSDDDVATFADLLHRFNLDIEQYSEAKREARGRAAAS</sequence>
<evidence type="ECO:0000313" key="2">
    <source>
        <dbReference type="EMBL" id="GAA1960645.1"/>
    </source>
</evidence>
<dbReference type="InterPro" id="IPR052526">
    <property type="entry name" value="HTH-type_Bedaq_tolerance"/>
</dbReference>
<dbReference type="PANTHER" id="PTHR39515">
    <property type="entry name" value="CONSERVED PROTEIN"/>
    <property type="match status" value="1"/>
</dbReference>
<dbReference type="PANTHER" id="PTHR39515:SF2">
    <property type="entry name" value="HTH-TYPE TRANSCRIPTIONAL REGULATOR RV0880"/>
    <property type="match status" value="1"/>
</dbReference>
<feature type="domain" description="HTH marR-type" evidence="1">
    <location>
        <begin position="1"/>
        <end position="134"/>
    </location>
</feature>
<dbReference type="SUPFAM" id="SSF46785">
    <property type="entry name" value="Winged helix' DNA-binding domain"/>
    <property type="match status" value="1"/>
</dbReference>
<dbReference type="InterPro" id="IPR000835">
    <property type="entry name" value="HTH_MarR-typ"/>
</dbReference>
<comment type="caution">
    <text evidence="2">The sequence shown here is derived from an EMBL/GenBank/DDBJ whole genome shotgun (WGS) entry which is preliminary data.</text>
</comment>
<gene>
    <name evidence="2" type="ORF">GCM10009717_29260</name>
</gene>
<proteinExistence type="predicted"/>
<organism evidence="2 3">
    <name type="scientific">Agromyces allii</name>
    <dbReference type="NCBI Taxonomy" id="393607"/>
    <lineage>
        <taxon>Bacteria</taxon>
        <taxon>Bacillati</taxon>
        <taxon>Actinomycetota</taxon>
        <taxon>Actinomycetes</taxon>
        <taxon>Micrococcales</taxon>
        <taxon>Microbacteriaceae</taxon>
        <taxon>Agromyces</taxon>
    </lineage>
</organism>
<evidence type="ECO:0000313" key="3">
    <source>
        <dbReference type="Proteomes" id="UP001499954"/>
    </source>
</evidence>
<reference evidence="2 3" key="1">
    <citation type="journal article" date="2019" name="Int. J. Syst. Evol. Microbiol.">
        <title>The Global Catalogue of Microorganisms (GCM) 10K type strain sequencing project: providing services to taxonomists for standard genome sequencing and annotation.</title>
        <authorList>
            <consortium name="The Broad Institute Genomics Platform"/>
            <consortium name="The Broad Institute Genome Sequencing Center for Infectious Disease"/>
            <person name="Wu L."/>
            <person name="Ma J."/>
        </authorList>
    </citation>
    <scope>NUCLEOTIDE SEQUENCE [LARGE SCALE GENOMIC DNA]</scope>
    <source>
        <strain evidence="2 3">JCM 13584</strain>
    </source>
</reference>
<evidence type="ECO:0000259" key="1">
    <source>
        <dbReference type="PROSITE" id="PS50995"/>
    </source>
</evidence>
<keyword evidence="3" id="KW-1185">Reference proteome</keyword>
<dbReference type="PROSITE" id="PS50995">
    <property type="entry name" value="HTH_MARR_2"/>
    <property type="match status" value="1"/>
</dbReference>
<protein>
    <submittedName>
        <fullName evidence="2">MarR family winged helix-turn-helix transcriptional regulator</fullName>
    </submittedName>
</protein>
<dbReference type="Gene3D" id="1.10.10.10">
    <property type="entry name" value="Winged helix-like DNA-binding domain superfamily/Winged helix DNA-binding domain"/>
    <property type="match status" value="1"/>
</dbReference>
<dbReference type="SMART" id="SM00347">
    <property type="entry name" value="HTH_MARR"/>
    <property type="match status" value="1"/>
</dbReference>
<accession>A0ABN2QZ37</accession>
<name>A0ABN2QZ37_9MICO</name>